<organism evidence="2 3">
    <name type="scientific">Algibacter lectus</name>
    <dbReference type="NCBI Taxonomy" id="221126"/>
    <lineage>
        <taxon>Bacteria</taxon>
        <taxon>Pseudomonadati</taxon>
        <taxon>Bacteroidota</taxon>
        <taxon>Flavobacteriia</taxon>
        <taxon>Flavobacteriales</taxon>
        <taxon>Flavobacteriaceae</taxon>
        <taxon>Algibacter</taxon>
    </lineage>
</organism>
<keyword evidence="1" id="KW-0812">Transmembrane</keyword>
<keyword evidence="3" id="KW-1185">Reference proteome</keyword>
<evidence type="ECO:0008006" key="4">
    <source>
        <dbReference type="Google" id="ProtNLM"/>
    </source>
</evidence>
<feature type="transmembrane region" description="Helical" evidence="1">
    <location>
        <begin position="214"/>
        <end position="230"/>
    </location>
</feature>
<sequence>MINTDFKIRTKFSIDSYLEFTSVLMVFMQGFVITGLPIIDLKLYYLFLITNSLMIYLKYGVKLNKYLFLFLGFALVHGFITYVLFGTPLIYLIKQFIGISFAAVYFNNVFIVYDINKLFKIYLKLTIIFCVIAIIFYPTGLLDKETNRMDGLMSEPSKFIIVNIPALYYFLKQKKYRNAFILFLGIILAKSSLGYIGVLIILLFLFLRKETLKYLGFTIIPFFIVIPFLQNNDHFQSRLNSTLENLEVFQTQTFSRQVNISTYALLKNGYVAVNNFGDYIIGTGLGSFGYRHDYYIKELNIPDFIYIIGMDDLNREDANSLFLRVLSDFGLFGLFFIIIFLFLGLKAHFTNYSSEKKAICTGFFIYFLLKLIRMGHYFPEEMFFFLFMFFFMLPKFKIKRIS</sequence>
<reference evidence="2 3" key="1">
    <citation type="submission" date="2019-03" db="EMBL/GenBank/DDBJ databases">
        <title>Genomic Encyclopedia of Type Strains, Phase III (KMG-III): the genomes of soil and plant-associated and newly described type strains.</title>
        <authorList>
            <person name="Whitman W."/>
        </authorList>
    </citation>
    <scope>NUCLEOTIDE SEQUENCE [LARGE SCALE GENOMIC DNA]</scope>
    <source>
        <strain evidence="2 3">CECT 8301</strain>
    </source>
</reference>
<feature type="transmembrane region" description="Helical" evidence="1">
    <location>
        <begin position="66"/>
        <end position="85"/>
    </location>
</feature>
<dbReference type="AlphaFoldDB" id="A0A4R8M9Y3"/>
<feature type="transmembrane region" description="Helical" evidence="1">
    <location>
        <begin position="125"/>
        <end position="142"/>
    </location>
</feature>
<feature type="transmembrane region" description="Helical" evidence="1">
    <location>
        <begin position="321"/>
        <end position="345"/>
    </location>
</feature>
<dbReference type="Proteomes" id="UP000294824">
    <property type="component" value="Unassembled WGS sequence"/>
</dbReference>
<keyword evidence="1" id="KW-1133">Transmembrane helix</keyword>
<accession>A0A4R8M9Y3</accession>
<feature type="transmembrane region" description="Helical" evidence="1">
    <location>
        <begin position="179"/>
        <end position="207"/>
    </location>
</feature>
<protein>
    <recommendedName>
        <fullName evidence="4">Oligosaccharide repeat unit polymerase Wzy</fullName>
    </recommendedName>
</protein>
<evidence type="ECO:0000313" key="3">
    <source>
        <dbReference type="Proteomes" id="UP000294824"/>
    </source>
</evidence>
<gene>
    <name evidence="2" type="ORF">DFQ06_2289</name>
</gene>
<evidence type="ECO:0000313" key="2">
    <source>
        <dbReference type="EMBL" id="TDY62449.1"/>
    </source>
</evidence>
<evidence type="ECO:0000256" key="1">
    <source>
        <dbReference type="SAM" id="Phobius"/>
    </source>
</evidence>
<comment type="caution">
    <text evidence="2">The sequence shown here is derived from an EMBL/GenBank/DDBJ whole genome shotgun (WGS) entry which is preliminary data.</text>
</comment>
<feature type="transmembrane region" description="Helical" evidence="1">
    <location>
        <begin position="43"/>
        <end position="59"/>
    </location>
</feature>
<feature type="transmembrane region" description="Helical" evidence="1">
    <location>
        <begin position="91"/>
        <end position="113"/>
    </location>
</feature>
<feature type="transmembrane region" description="Helical" evidence="1">
    <location>
        <begin position="382"/>
        <end position="398"/>
    </location>
</feature>
<name>A0A4R8M9Y3_9FLAO</name>
<feature type="transmembrane region" description="Helical" evidence="1">
    <location>
        <begin position="17"/>
        <end position="37"/>
    </location>
</feature>
<dbReference type="EMBL" id="SORL01000008">
    <property type="protein sequence ID" value="TDY62449.1"/>
    <property type="molecule type" value="Genomic_DNA"/>
</dbReference>
<keyword evidence="1" id="KW-0472">Membrane</keyword>
<dbReference type="RefSeq" id="WP_133967710.1">
    <property type="nucleotide sequence ID" value="NZ_SORL01000008.1"/>
</dbReference>
<proteinExistence type="predicted"/>